<evidence type="ECO:0000313" key="10">
    <source>
        <dbReference type="Proteomes" id="UP000053789"/>
    </source>
</evidence>
<evidence type="ECO:0000256" key="2">
    <source>
        <dbReference type="ARBA" id="ARBA00022448"/>
    </source>
</evidence>
<dbReference type="GO" id="GO:0015171">
    <property type="term" value="F:amino acid transmembrane transporter activity"/>
    <property type="evidence" value="ECO:0007669"/>
    <property type="project" value="TreeGrafter"/>
</dbReference>
<dbReference type="EMBL" id="KN846992">
    <property type="protein sequence ID" value="KIW90916.1"/>
    <property type="molecule type" value="Genomic_DNA"/>
</dbReference>
<feature type="domain" description="Amino acid permease/ SLC12A" evidence="8">
    <location>
        <begin position="29"/>
        <end position="106"/>
    </location>
</feature>
<dbReference type="InterPro" id="IPR050524">
    <property type="entry name" value="APC_YAT"/>
</dbReference>
<evidence type="ECO:0000259" key="8">
    <source>
        <dbReference type="Pfam" id="PF00324"/>
    </source>
</evidence>
<evidence type="ECO:0000256" key="1">
    <source>
        <dbReference type="ARBA" id="ARBA00004141"/>
    </source>
</evidence>
<dbReference type="InterPro" id="IPR004840">
    <property type="entry name" value="Amino_acid_permease_CS"/>
</dbReference>
<gene>
    <name evidence="9" type="ORF">Z519_08699</name>
</gene>
<keyword evidence="2" id="KW-0813">Transport</keyword>
<evidence type="ECO:0000256" key="3">
    <source>
        <dbReference type="ARBA" id="ARBA00022692"/>
    </source>
</evidence>
<reference evidence="9" key="1">
    <citation type="submission" date="2015-01" db="EMBL/GenBank/DDBJ databases">
        <title>The Genome Sequence of Cladophialophora bantiana CBS 173.52.</title>
        <authorList>
            <consortium name="The Broad Institute Genomics Platform"/>
            <person name="Cuomo C."/>
            <person name="de Hoog S."/>
            <person name="Gorbushina A."/>
            <person name="Stielow B."/>
            <person name="Teixiera M."/>
            <person name="Abouelleil A."/>
            <person name="Chapman S.B."/>
            <person name="Priest M."/>
            <person name="Young S.K."/>
            <person name="Wortman J."/>
            <person name="Nusbaum C."/>
            <person name="Birren B."/>
        </authorList>
    </citation>
    <scope>NUCLEOTIDE SEQUENCE [LARGE SCALE GENOMIC DNA]</scope>
    <source>
        <strain evidence="9">CBS 173.52</strain>
    </source>
</reference>
<dbReference type="HOGENOM" id="CLU_1219577_0_0_1"/>
<dbReference type="Proteomes" id="UP000053789">
    <property type="component" value="Unassembled WGS sequence"/>
</dbReference>
<feature type="domain" description="Amino acid permease/ SLC12A" evidence="8">
    <location>
        <begin position="113"/>
        <end position="226"/>
    </location>
</feature>
<dbReference type="InterPro" id="IPR004841">
    <property type="entry name" value="AA-permease/SLC12A_dom"/>
</dbReference>
<evidence type="ECO:0000256" key="4">
    <source>
        <dbReference type="ARBA" id="ARBA00022970"/>
    </source>
</evidence>
<evidence type="ECO:0000256" key="7">
    <source>
        <dbReference type="SAM" id="Phobius"/>
    </source>
</evidence>
<keyword evidence="4" id="KW-0029">Amino-acid transport</keyword>
<keyword evidence="3 7" id="KW-0812">Transmembrane</keyword>
<dbReference type="GO" id="GO:0016020">
    <property type="term" value="C:membrane"/>
    <property type="evidence" value="ECO:0007669"/>
    <property type="project" value="UniProtKB-SubCell"/>
</dbReference>
<feature type="transmembrane region" description="Helical" evidence="7">
    <location>
        <begin position="59"/>
        <end position="77"/>
    </location>
</feature>
<keyword evidence="10" id="KW-1185">Reference proteome</keyword>
<dbReference type="RefSeq" id="XP_016617585.1">
    <property type="nucleotide sequence ID" value="XM_016766427.1"/>
</dbReference>
<accession>A0A0D2ELR2</accession>
<evidence type="ECO:0000256" key="5">
    <source>
        <dbReference type="ARBA" id="ARBA00022989"/>
    </source>
</evidence>
<feature type="transmembrane region" description="Helical" evidence="7">
    <location>
        <begin position="195"/>
        <end position="220"/>
    </location>
</feature>
<name>A0A0D2ELR2_CLAB1</name>
<dbReference type="VEuPathDB" id="FungiDB:Z519_08699"/>
<organism evidence="9 10">
    <name type="scientific">Cladophialophora bantiana (strain ATCC 10958 / CBS 173.52 / CDC B-1940 / NIH 8579)</name>
    <name type="common">Xylohypha bantiana</name>
    <dbReference type="NCBI Taxonomy" id="1442370"/>
    <lineage>
        <taxon>Eukaryota</taxon>
        <taxon>Fungi</taxon>
        <taxon>Dikarya</taxon>
        <taxon>Ascomycota</taxon>
        <taxon>Pezizomycotina</taxon>
        <taxon>Eurotiomycetes</taxon>
        <taxon>Chaetothyriomycetidae</taxon>
        <taxon>Chaetothyriales</taxon>
        <taxon>Herpotrichiellaceae</taxon>
        <taxon>Cladophialophora</taxon>
    </lineage>
</organism>
<evidence type="ECO:0000256" key="6">
    <source>
        <dbReference type="ARBA" id="ARBA00023136"/>
    </source>
</evidence>
<dbReference type="OrthoDB" id="3900342at2759"/>
<dbReference type="PANTHER" id="PTHR43341">
    <property type="entry name" value="AMINO ACID PERMEASE"/>
    <property type="match status" value="1"/>
</dbReference>
<dbReference type="Gene3D" id="1.20.1740.10">
    <property type="entry name" value="Amino acid/polyamine transporter I"/>
    <property type="match status" value="2"/>
</dbReference>
<dbReference type="GeneID" id="27701627"/>
<dbReference type="AlphaFoldDB" id="A0A0D2ELR2"/>
<evidence type="ECO:0000313" key="9">
    <source>
        <dbReference type="EMBL" id="KIW90916.1"/>
    </source>
</evidence>
<proteinExistence type="predicted"/>
<protein>
    <recommendedName>
        <fullName evidence="8">Amino acid permease/ SLC12A domain-containing protein</fullName>
    </recommendedName>
</protein>
<dbReference type="PANTHER" id="PTHR43341:SF9">
    <property type="entry name" value="DICARBOXYLIC AMINO ACID PERMEASE"/>
    <property type="match status" value="1"/>
</dbReference>
<sequence>MVLSPVELEEIGGTMLQNDLYREFKRRQVSMFPLACAIGTDSSSVSGAGRARGGPRSLLISYNLVGATVFFVMTALGEMAKTILPMKKGFGEYAIRKIDPAFAFAIPSGWARGYFLGSWASMCQACFAYAGTEGVSMTFGEVLNPRKTIPHTVRQTFLRIVCFYIRGVIVLGMCVPYDNERLVGITKTATSAARIGVFLEIINAARLVFILSAAITKIYVASKCVYG</sequence>
<comment type="subcellular location">
    <subcellularLocation>
        <location evidence="1">Membrane</location>
        <topology evidence="1">Multi-pass membrane protein</topology>
    </subcellularLocation>
</comment>
<keyword evidence="6 7" id="KW-0472">Membrane</keyword>
<dbReference type="Pfam" id="PF00324">
    <property type="entry name" value="AA_permease"/>
    <property type="match status" value="2"/>
</dbReference>
<dbReference type="PROSITE" id="PS00218">
    <property type="entry name" value="AMINO_ACID_PERMEASE_1"/>
    <property type="match status" value="1"/>
</dbReference>
<feature type="transmembrane region" description="Helical" evidence="7">
    <location>
        <begin position="156"/>
        <end position="175"/>
    </location>
</feature>
<keyword evidence="5 7" id="KW-1133">Transmembrane helix</keyword>